<evidence type="ECO:0000256" key="11">
    <source>
        <dbReference type="ARBA" id="ARBA00032139"/>
    </source>
</evidence>
<comment type="function">
    <text evidence="1">Subunit of the oligosaccharyl transferase (OST) complex that catalyzes the initial transfer of a defined glycan (Glc(3)Man(9)GlcNAc(2) in eukaryotes) from the lipid carrier dolichol-pyrophosphate to an asparagine residue within an Asn-X-Ser/Thr consensus motif in nascent polypeptide chains, the first step in protein N-glycosylation. N-glycosylation occurs cotranslationally and the complex associates with the Sec61 complex at the channel-forming translocon complex that mediates protein translocation across the endoplasmic reticulum (ER). All subunits are required for a maximal enzyme activity.</text>
</comment>
<comment type="pathway">
    <text evidence="3">Protein modification; protein glycosylation.</text>
</comment>
<feature type="signal peptide" evidence="13">
    <location>
        <begin position="1"/>
        <end position="23"/>
    </location>
</feature>
<dbReference type="EMBL" id="CAJVPK010001531">
    <property type="protein sequence ID" value="CAG8590101.1"/>
    <property type="molecule type" value="Genomic_DNA"/>
</dbReference>
<feature type="chain" id="PRO_5044190852" description="Ribophorin II" evidence="13">
    <location>
        <begin position="24"/>
        <end position="295"/>
    </location>
</feature>
<keyword evidence="6 13" id="KW-0732">Signal</keyword>
<dbReference type="AlphaFoldDB" id="A0A9N9C8F2"/>
<accession>A0A9N9C8F2</accession>
<name>A0A9N9C8F2_9GLOM</name>
<dbReference type="InterPro" id="IPR056790">
    <property type="entry name" value="Ribophorin_II_C"/>
</dbReference>
<evidence type="ECO:0000256" key="3">
    <source>
        <dbReference type="ARBA" id="ARBA00004922"/>
    </source>
</evidence>
<feature type="transmembrane region" description="Helical" evidence="12">
    <location>
        <begin position="232"/>
        <end position="253"/>
    </location>
</feature>
<comment type="caution">
    <text evidence="16">The sequence shown here is derived from an EMBL/GenBank/DDBJ whole genome shotgun (WGS) entry which is preliminary data.</text>
</comment>
<evidence type="ECO:0000256" key="5">
    <source>
        <dbReference type="ARBA" id="ARBA00022692"/>
    </source>
</evidence>
<dbReference type="OrthoDB" id="432292at2759"/>
<evidence type="ECO:0000256" key="7">
    <source>
        <dbReference type="ARBA" id="ARBA00022824"/>
    </source>
</evidence>
<keyword evidence="5 12" id="KW-0812">Transmembrane</keyword>
<evidence type="ECO:0000313" key="16">
    <source>
        <dbReference type="EMBL" id="CAG8590101.1"/>
    </source>
</evidence>
<sequence length="295" mass="33237">MIKFFILLSCTLSLAFLTISTVALENDGNNEKGFAINDLKIAVTSGSDRKLTESISYPSSIEKPIYLTQGDDLKMIFVLQDKQTNKPIQPHQAFVILTSEKTGNQVPLIVKVRINGKSKFELDMKSPPKEILSSPGNYSFNLVIGTFSHNHPLNYHIGTVEIDLPSTSEKTNSQVGYGPKPEISHIFRSSEKLPPLFLSYMFVFITLTPWIFLIISWTNLKVNISLIKKATVFSLIIILLFLSSITAIEFLLYNYWTHLNIFETLLWLTGLSVVSFITGQKALSNVQEWRLSGVR</sequence>
<evidence type="ECO:0000259" key="15">
    <source>
        <dbReference type="Pfam" id="PF25147"/>
    </source>
</evidence>
<gene>
    <name evidence="16" type="ORF">DEBURN_LOCUS9014</name>
</gene>
<evidence type="ECO:0000256" key="9">
    <source>
        <dbReference type="ARBA" id="ARBA00023136"/>
    </source>
</evidence>
<evidence type="ECO:0000259" key="14">
    <source>
        <dbReference type="Pfam" id="PF23860"/>
    </source>
</evidence>
<keyword evidence="8 12" id="KW-1133">Transmembrane helix</keyword>
<dbReference type="PANTHER" id="PTHR12640:SF0">
    <property type="entry name" value="DOLICHYL-DIPHOSPHOOLIGOSACCHARIDE--PROTEIN GLYCOSYLTRANSFERASE SUBUNIT 2"/>
    <property type="match status" value="1"/>
</dbReference>
<dbReference type="InterPro" id="IPR055374">
    <property type="entry name" value="Ribophorin_II_3rd"/>
</dbReference>
<keyword evidence="9 12" id="KW-0472">Membrane</keyword>
<evidence type="ECO:0000256" key="8">
    <source>
        <dbReference type="ARBA" id="ARBA00022989"/>
    </source>
</evidence>
<dbReference type="Proteomes" id="UP000789706">
    <property type="component" value="Unassembled WGS sequence"/>
</dbReference>
<evidence type="ECO:0000256" key="6">
    <source>
        <dbReference type="ARBA" id="ARBA00022729"/>
    </source>
</evidence>
<evidence type="ECO:0000256" key="12">
    <source>
        <dbReference type="SAM" id="Phobius"/>
    </source>
</evidence>
<dbReference type="GO" id="GO:0006487">
    <property type="term" value="P:protein N-linked glycosylation"/>
    <property type="evidence" value="ECO:0007669"/>
    <property type="project" value="TreeGrafter"/>
</dbReference>
<evidence type="ECO:0000256" key="1">
    <source>
        <dbReference type="ARBA" id="ARBA00002791"/>
    </source>
</evidence>
<keyword evidence="7" id="KW-0256">Endoplasmic reticulum</keyword>
<keyword evidence="17" id="KW-1185">Reference proteome</keyword>
<feature type="domain" description="Ribophorin II C-terminal" evidence="15">
    <location>
        <begin position="187"/>
        <end position="290"/>
    </location>
</feature>
<protein>
    <recommendedName>
        <fullName evidence="11">Ribophorin II</fullName>
    </recommendedName>
    <alternativeName>
        <fullName evidence="10">Ribophorin-2</fullName>
    </alternativeName>
</protein>
<evidence type="ECO:0000256" key="13">
    <source>
        <dbReference type="SAM" id="SignalP"/>
    </source>
</evidence>
<reference evidence="16" key="1">
    <citation type="submission" date="2021-06" db="EMBL/GenBank/DDBJ databases">
        <authorList>
            <person name="Kallberg Y."/>
            <person name="Tangrot J."/>
            <person name="Rosling A."/>
        </authorList>
    </citation>
    <scope>NUCLEOTIDE SEQUENCE</scope>
    <source>
        <strain evidence="16">AZ414A</strain>
    </source>
</reference>
<evidence type="ECO:0000256" key="4">
    <source>
        <dbReference type="ARBA" id="ARBA00009038"/>
    </source>
</evidence>
<evidence type="ECO:0000313" key="17">
    <source>
        <dbReference type="Proteomes" id="UP000789706"/>
    </source>
</evidence>
<evidence type="ECO:0000256" key="10">
    <source>
        <dbReference type="ARBA" id="ARBA00030078"/>
    </source>
</evidence>
<proteinExistence type="inferred from homology"/>
<dbReference type="InterPro" id="IPR008814">
    <property type="entry name" value="Swp1"/>
</dbReference>
<dbReference type="Pfam" id="PF25147">
    <property type="entry name" value="Ribophorin_II_C"/>
    <property type="match status" value="1"/>
</dbReference>
<organism evidence="16 17">
    <name type="scientific">Diversispora eburnea</name>
    <dbReference type="NCBI Taxonomy" id="1213867"/>
    <lineage>
        <taxon>Eukaryota</taxon>
        <taxon>Fungi</taxon>
        <taxon>Fungi incertae sedis</taxon>
        <taxon>Mucoromycota</taxon>
        <taxon>Glomeromycotina</taxon>
        <taxon>Glomeromycetes</taxon>
        <taxon>Diversisporales</taxon>
        <taxon>Diversisporaceae</taxon>
        <taxon>Diversispora</taxon>
    </lineage>
</organism>
<comment type="subcellular location">
    <subcellularLocation>
        <location evidence="2">Endoplasmic reticulum membrane</location>
        <topology evidence="2">Multi-pass membrane protein</topology>
    </subcellularLocation>
</comment>
<comment type="similarity">
    <text evidence="4">Belongs to the SWP1 family.</text>
</comment>
<feature type="domain" description="Ribophorin II third" evidence="14">
    <location>
        <begin position="44"/>
        <end position="162"/>
    </location>
</feature>
<feature type="transmembrane region" description="Helical" evidence="12">
    <location>
        <begin position="265"/>
        <end position="283"/>
    </location>
</feature>
<evidence type="ECO:0000256" key="2">
    <source>
        <dbReference type="ARBA" id="ARBA00004477"/>
    </source>
</evidence>
<feature type="transmembrane region" description="Helical" evidence="12">
    <location>
        <begin position="197"/>
        <end position="220"/>
    </location>
</feature>
<dbReference type="GO" id="GO:0008250">
    <property type="term" value="C:oligosaccharyltransferase complex"/>
    <property type="evidence" value="ECO:0007669"/>
    <property type="project" value="InterPro"/>
</dbReference>
<dbReference type="Pfam" id="PF23860">
    <property type="entry name" value="Ribophorin_II_3rd"/>
    <property type="match status" value="1"/>
</dbReference>
<dbReference type="PANTHER" id="PTHR12640">
    <property type="entry name" value="RIBOPHORIN II"/>
    <property type="match status" value="1"/>
</dbReference>